<dbReference type="InterPro" id="IPR019613">
    <property type="entry name" value="DUF4198"/>
</dbReference>
<keyword evidence="1" id="KW-0732">Signal</keyword>
<sequence>MRQVLIPLLALLFASPLLAHDLWLEAAGSDYLLLQGHRHSGHAGAETVAYDAARVAGALCVDADGRRRELTVPAQSPVRLAGPCAVLQVSYVSGYWTKTAWETKNQPKTGLTGVLRSWHSQEAVKRIGQWSPASAKPLGVGLEITPLRDPFTVKIGDKLNLLVTDDGQPLAGVPVAYGDDTRGVSGADGQIAIRLRHGGLQLLTASRETPLNDGKADVSLRSTSLQFEISR</sequence>
<dbReference type="Proteomes" id="UP000187526">
    <property type="component" value="Unassembled WGS sequence"/>
</dbReference>
<name>A0A1R1I311_9RHOO</name>
<accession>A0A1R1I311</accession>
<feature type="signal peptide" evidence="1">
    <location>
        <begin position="1"/>
        <end position="19"/>
    </location>
</feature>
<keyword evidence="3" id="KW-1185">Reference proteome</keyword>
<evidence type="ECO:0000313" key="2">
    <source>
        <dbReference type="EMBL" id="OMG53115.1"/>
    </source>
</evidence>
<reference evidence="2 3" key="1">
    <citation type="submission" date="2016-10" db="EMBL/GenBank/DDBJ databases">
        <title>Alkaliphiles isolated from bioreactors.</title>
        <authorList>
            <person name="Salah Z."/>
            <person name="Rout S.P."/>
            <person name="Humphreys P.N."/>
        </authorList>
    </citation>
    <scope>NUCLEOTIDE SEQUENCE [LARGE SCALE GENOMIC DNA]</scope>
    <source>
        <strain evidence="2 3">ZS02</strain>
    </source>
</reference>
<dbReference type="Pfam" id="PF10670">
    <property type="entry name" value="DUF4198"/>
    <property type="match status" value="1"/>
</dbReference>
<protein>
    <submittedName>
        <fullName evidence="2">Uncharacterized protein</fullName>
    </submittedName>
</protein>
<dbReference type="STRING" id="418702.BJN45_12850"/>
<evidence type="ECO:0000256" key="1">
    <source>
        <dbReference type="SAM" id="SignalP"/>
    </source>
</evidence>
<organism evidence="2 3">
    <name type="scientific">Azonexus hydrophilus</name>
    <dbReference type="NCBI Taxonomy" id="418702"/>
    <lineage>
        <taxon>Bacteria</taxon>
        <taxon>Pseudomonadati</taxon>
        <taxon>Pseudomonadota</taxon>
        <taxon>Betaproteobacteria</taxon>
        <taxon>Rhodocyclales</taxon>
        <taxon>Azonexaceae</taxon>
        <taxon>Azonexus</taxon>
    </lineage>
</organism>
<dbReference type="OrthoDB" id="5368503at2"/>
<feature type="chain" id="PRO_5012955133" evidence="1">
    <location>
        <begin position="20"/>
        <end position="231"/>
    </location>
</feature>
<evidence type="ECO:0000313" key="3">
    <source>
        <dbReference type="Proteomes" id="UP000187526"/>
    </source>
</evidence>
<dbReference type="AlphaFoldDB" id="A0A1R1I311"/>
<gene>
    <name evidence="2" type="ORF">BJN45_12850</name>
</gene>
<dbReference type="RefSeq" id="WP_076095840.1">
    <property type="nucleotide sequence ID" value="NZ_MTHD01000004.1"/>
</dbReference>
<comment type="caution">
    <text evidence="2">The sequence shown here is derived from an EMBL/GenBank/DDBJ whole genome shotgun (WGS) entry which is preliminary data.</text>
</comment>
<proteinExistence type="predicted"/>
<dbReference type="EMBL" id="MTHD01000004">
    <property type="protein sequence ID" value="OMG53115.1"/>
    <property type="molecule type" value="Genomic_DNA"/>
</dbReference>